<organism evidence="11">
    <name type="scientific">Solibacter usitatus (strain Ellin6076)</name>
    <dbReference type="NCBI Taxonomy" id="234267"/>
    <lineage>
        <taxon>Bacteria</taxon>
        <taxon>Pseudomonadati</taxon>
        <taxon>Acidobacteriota</taxon>
        <taxon>Terriglobia</taxon>
        <taxon>Bryobacterales</taxon>
        <taxon>Solibacteraceae</taxon>
        <taxon>Candidatus Solibacter</taxon>
    </lineage>
</organism>
<name>Q01QG7_SOLUE</name>
<evidence type="ECO:0000256" key="1">
    <source>
        <dbReference type="ARBA" id="ARBA00012182"/>
    </source>
</evidence>
<evidence type="ECO:0000313" key="11">
    <source>
        <dbReference type="EMBL" id="ABJ88103.1"/>
    </source>
</evidence>
<keyword evidence="4" id="KW-0949">S-adenosyl-L-methionine</keyword>
<dbReference type="InterPro" id="IPR046341">
    <property type="entry name" value="SET_dom_sf"/>
</dbReference>
<protein>
    <recommendedName>
        <fullName evidence="1">[histone H3]-lysine(4) N-trimethyltransferase</fullName>
        <ecNumber evidence="1">2.1.1.354</ecNumber>
    </recommendedName>
</protein>
<dbReference type="InterPro" id="IPR001214">
    <property type="entry name" value="SET_dom"/>
</dbReference>
<comment type="catalytic activity">
    <reaction evidence="7">
        <text>N(6)-methyl-L-lysyl(4)-[histone H3] + S-adenosyl-L-methionine = N(6),N(6)-dimethyl-L-lysyl(4)-[histone H3] + S-adenosyl-L-homocysteine + H(+)</text>
        <dbReference type="Rhea" id="RHEA:60268"/>
        <dbReference type="Rhea" id="RHEA-COMP:15540"/>
        <dbReference type="Rhea" id="RHEA-COMP:15543"/>
        <dbReference type="ChEBI" id="CHEBI:15378"/>
        <dbReference type="ChEBI" id="CHEBI:57856"/>
        <dbReference type="ChEBI" id="CHEBI:59789"/>
        <dbReference type="ChEBI" id="CHEBI:61929"/>
        <dbReference type="ChEBI" id="CHEBI:61976"/>
    </reaction>
</comment>
<evidence type="ECO:0000256" key="6">
    <source>
        <dbReference type="ARBA" id="ARBA00047571"/>
    </source>
</evidence>
<dbReference type="GO" id="GO:0140999">
    <property type="term" value="F:histone H3K4 trimethyltransferase activity"/>
    <property type="evidence" value="ECO:0007669"/>
    <property type="project" value="UniProtKB-EC"/>
</dbReference>
<comment type="catalytic activity">
    <reaction evidence="8">
        <text>N(6),N(6)-dimethyl-L-lysyl(4)-[histone H3] + S-adenosyl-L-methionine = N(6),N(6),N(6)-trimethyl-L-lysyl(4)-[histone H3] + S-adenosyl-L-homocysteine + H(+)</text>
        <dbReference type="Rhea" id="RHEA:60272"/>
        <dbReference type="Rhea" id="RHEA-COMP:15537"/>
        <dbReference type="Rhea" id="RHEA-COMP:15540"/>
        <dbReference type="ChEBI" id="CHEBI:15378"/>
        <dbReference type="ChEBI" id="CHEBI:57856"/>
        <dbReference type="ChEBI" id="CHEBI:59789"/>
        <dbReference type="ChEBI" id="CHEBI:61961"/>
        <dbReference type="ChEBI" id="CHEBI:61976"/>
    </reaction>
</comment>
<keyword evidence="5" id="KW-0156">Chromatin regulator</keyword>
<dbReference type="InParanoid" id="Q01QG7"/>
<dbReference type="STRING" id="234267.Acid_7192"/>
<evidence type="ECO:0000256" key="4">
    <source>
        <dbReference type="ARBA" id="ARBA00022691"/>
    </source>
</evidence>
<dbReference type="SMART" id="SM00508">
    <property type="entry name" value="PostSET"/>
    <property type="match status" value="1"/>
</dbReference>
<comment type="catalytic activity">
    <reaction evidence="6">
        <text>L-lysyl(4)-[histone H3] + 3 S-adenosyl-L-methionine = N(6),N(6),N(6)-trimethyl-L-lysyl(4)-[histone H3] + 3 S-adenosyl-L-homocysteine + 3 H(+)</text>
        <dbReference type="Rhea" id="RHEA:60260"/>
        <dbReference type="Rhea" id="RHEA-COMP:15537"/>
        <dbReference type="Rhea" id="RHEA-COMP:15547"/>
        <dbReference type="ChEBI" id="CHEBI:15378"/>
        <dbReference type="ChEBI" id="CHEBI:29969"/>
        <dbReference type="ChEBI" id="CHEBI:57856"/>
        <dbReference type="ChEBI" id="CHEBI:59789"/>
        <dbReference type="ChEBI" id="CHEBI:61961"/>
        <dbReference type="EC" id="2.1.1.354"/>
    </reaction>
</comment>
<sequence>MGTVLIKKPAIDPRYAFFELAIRESKIHRRGVYALERIPARRKVIEYTGQKISRRETKRRGDGDITYLFTLDDYWTLDGAFGGSGAEIINHSCEPNLYAWNFKKHILYMSKRVIQRGEELTVDYRFSKDVERVPCLCGAKTCRGTINLLK</sequence>
<evidence type="ECO:0000259" key="10">
    <source>
        <dbReference type="PROSITE" id="PS50868"/>
    </source>
</evidence>
<dbReference type="PROSITE" id="PS50280">
    <property type="entry name" value="SET"/>
    <property type="match status" value="1"/>
</dbReference>
<proteinExistence type="predicted"/>
<feature type="domain" description="SET" evidence="9">
    <location>
        <begin position="18"/>
        <end position="125"/>
    </location>
</feature>
<evidence type="ECO:0000256" key="3">
    <source>
        <dbReference type="ARBA" id="ARBA00022679"/>
    </source>
</evidence>
<dbReference type="GO" id="GO:0032259">
    <property type="term" value="P:methylation"/>
    <property type="evidence" value="ECO:0007669"/>
    <property type="project" value="UniProtKB-KW"/>
</dbReference>
<dbReference type="SUPFAM" id="SSF82199">
    <property type="entry name" value="SET domain"/>
    <property type="match status" value="1"/>
</dbReference>
<dbReference type="AlphaFoldDB" id="Q01QG7"/>
<dbReference type="PANTHER" id="PTHR45814">
    <property type="entry name" value="HISTONE-LYSINE N-METHYLTRANSFERASE SETD1"/>
    <property type="match status" value="1"/>
</dbReference>
<dbReference type="PANTHER" id="PTHR45814:SF2">
    <property type="entry name" value="HISTONE-LYSINE N-METHYLTRANSFERASE SETD1"/>
    <property type="match status" value="1"/>
</dbReference>
<dbReference type="EMBL" id="CP000473">
    <property type="protein sequence ID" value="ABJ88103.1"/>
    <property type="molecule type" value="Genomic_DNA"/>
</dbReference>
<evidence type="ECO:0000256" key="7">
    <source>
        <dbReference type="ARBA" id="ARBA00047583"/>
    </source>
</evidence>
<gene>
    <name evidence="11" type="ordered locus">Acid_7192</name>
</gene>
<evidence type="ECO:0000256" key="2">
    <source>
        <dbReference type="ARBA" id="ARBA00022603"/>
    </source>
</evidence>
<dbReference type="HOGENOM" id="CLU_020840_4_1_0"/>
<keyword evidence="2" id="KW-0489">Methyltransferase</keyword>
<dbReference type="InterPro" id="IPR003616">
    <property type="entry name" value="Post-SET_dom"/>
</dbReference>
<reference evidence="11" key="1">
    <citation type="submission" date="2006-10" db="EMBL/GenBank/DDBJ databases">
        <title>Complete sequence of Solibacter usitatus Ellin6076.</title>
        <authorList>
            <consortium name="US DOE Joint Genome Institute"/>
            <person name="Copeland A."/>
            <person name="Lucas S."/>
            <person name="Lapidus A."/>
            <person name="Barry K."/>
            <person name="Detter J.C."/>
            <person name="Glavina del Rio T."/>
            <person name="Hammon N."/>
            <person name="Israni S."/>
            <person name="Dalin E."/>
            <person name="Tice H."/>
            <person name="Pitluck S."/>
            <person name="Thompson L.S."/>
            <person name="Brettin T."/>
            <person name="Bruce D."/>
            <person name="Han C."/>
            <person name="Tapia R."/>
            <person name="Gilna P."/>
            <person name="Schmutz J."/>
            <person name="Larimer F."/>
            <person name="Land M."/>
            <person name="Hauser L."/>
            <person name="Kyrpides N."/>
            <person name="Mikhailova N."/>
            <person name="Janssen P.H."/>
            <person name="Kuske C.R."/>
            <person name="Richardson P."/>
        </authorList>
    </citation>
    <scope>NUCLEOTIDE SEQUENCE</scope>
    <source>
        <strain evidence="11">Ellin6076</strain>
    </source>
</reference>
<evidence type="ECO:0000259" key="9">
    <source>
        <dbReference type="PROSITE" id="PS50280"/>
    </source>
</evidence>
<accession>Q01QG7</accession>
<keyword evidence="3" id="KW-0808">Transferase</keyword>
<feature type="domain" description="Post-SET" evidence="10">
    <location>
        <begin position="131"/>
        <end position="147"/>
    </location>
</feature>
<dbReference type="EC" id="2.1.1.354" evidence="1"/>
<dbReference type="OrthoDB" id="9790349at2"/>
<dbReference type="InterPro" id="IPR044570">
    <property type="entry name" value="Set1-like"/>
</dbReference>
<dbReference type="eggNOG" id="COG2940">
    <property type="taxonomic scope" value="Bacteria"/>
</dbReference>
<evidence type="ECO:0000256" key="8">
    <source>
        <dbReference type="ARBA" id="ARBA00049129"/>
    </source>
</evidence>
<dbReference type="Pfam" id="PF00856">
    <property type="entry name" value="SET"/>
    <property type="match status" value="1"/>
</dbReference>
<dbReference type="SMART" id="SM00317">
    <property type="entry name" value="SET"/>
    <property type="match status" value="1"/>
</dbReference>
<dbReference type="KEGG" id="sus:Acid_7192"/>
<dbReference type="PROSITE" id="PS50868">
    <property type="entry name" value="POST_SET"/>
    <property type="match status" value="1"/>
</dbReference>
<evidence type="ECO:0000256" key="5">
    <source>
        <dbReference type="ARBA" id="ARBA00022853"/>
    </source>
</evidence>
<dbReference type="Gene3D" id="2.170.270.10">
    <property type="entry name" value="SET domain"/>
    <property type="match status" value="1"/>
</dbReference>